<dbReference type="Pfam" id="PF02996">
    <property type="entry name" value="Prefoldin"/>
    <property type="match status" value="1"/>
</dbReference>
<keyword evidence="5" id="KW-0175">Coiled coil</keyword>
<dbReference type="EMBL" id="CP014584">
    <property type="protein sequence ID" value="ANZ74036.1"/>
    <property type="molecule type" value="Genomic_DNA"/>
</dbReference>
<dbReference type="GO" id="GO:0006457">
    <property type="term" value="P:protein folding"/>
    <property type="evidence" value="ECO:0007669"/>
    <property type="project" value="UniProtKB-UniRule"/>
</dbReference>
<dbReference type="SUPFAM" id="SSF46579">
    <property type="entry name" value="Prefoldin"/>
    <property type="match status" value="1"/>
</dbReference>
<dbReference type="InterPro" id="IPR009053">
    <property type="entry name" value="Prefoldin"/>
</dbReference>
<dbReference type="CDD" id="cd23156">
    <property type="entry name" value="Prefoldin_3"/>
    <property type="match status" value="1"/>
</dbReference>
<name>A0A1B2J7W5_PICPA</name>
<dbReference type="GO" id="GO:0015631">
    <property type="term" value="F:tubulin binding"/>
    <property type="evidence" value="ECO:0007669"/>
    <property type="project" value="TreeGrafter"/>
</dbReference>
<comment type="function">
    <text evidence="4">Binds specifically to cytosolic chaperonin (c-CPN) and transfers target proteins to it. Binds to nascent polypeptide chain and promotes folding in an environment in which there are many competing pathways for nonnative proteins.</text>
</comment>
<evidence type="ECO:0000256" key="4">
    <source>
        <dbReference type="PIRNR" id="PIRNR016396"/>
    </source>
</evidence>
<dbReference type="PANTHER" id="PTHR12409:SF0">
    <property type="entry name" value="PREFOLDIN SUBUNIT 3"/>
    <property type="match status" value="1"/>
</dbReference>
<dbReference type="GO" id="GO:0005737">
    <property type="term" value="C:cytoplasm"/>
    <property type="evidence" value="ECO:0007669"/>
    <property type="project" value="UniProtKB-ARBA"/>
</dbReference>
<dbReference type="GO" id="GO:0007021">
    <property type="term" value="P:tubulin complex assembly"/>
    <property type="evidence" value="ECO:0007669"/>
    <property type="project" value="TreeGrafter"/>
</dbReference>
<protein>
    <recommendedName>
        <fullName evidence="4">Prefoldin subunit 3</fullName>
    </recommendedName>
</protein>
<evidence type="ECO:0000313" key="7">
    <source>
        <dbReference type="Proteomes" id="UP000094565"/>
    </source>
</evidence>
<accession>A0A1B2J7W5</accession>
<sequence>MRFETLVFSFRSALLTIFPFYRTEQTNPRGIPQAKFIDRVESLLNPSTCTNEDVDHLLKECQTRLQQYKFMEENKRLALNGNKSKIPNITKTLEMVQYLKERKGEDDDEPLQTNYELNETLYSKAEIDVQNLNNVYLWLGADVMMEYPLDEAIELLTTRLALAKEAVKIAEEDLEFLREQITTMEVNTARVYNWDITRRKGLAPK</sequence>
<comment type="subunit">
    <text evidence="2 4">Heterohexamer of two PFD-alpha type and four PFD-beta type subunits.</text>
</comment>
<dbReference type="PANTHER" id="PTHR12409">
    <property type="entry name" value="PREFOLDIN SUBUNIT 3"/>
    <property type="match status" value="1"/>
</dbReference>
<evidence type="ECO:0000256" key="3">
    <source>
        <dbReference type="ARBA" id="ARBA00023186"/>
    </source>
</evidence>
<dbReference type="Gene3D" id="1.10.287.370">
    <property type="match status" value="1"/>
</dbReference>
<gene>
    <name evidence="6" type="primary">PAC10</name>
    <name evidence="6" type="ORF">ATY40_BA7500706</name>
</gene>
<evidence type="ECO:0000313" key="6">
    <source>
        <dbReference type="EMBL" id="ANZ74036.1"/>
    </source>
</evidence>
<keyword evidence="3 4" id="KW-0143">Chaperone</keyword>
<dbReference type="OrthoDB" id="6375174at2759"/>
<proteinExistence type="inferred from homology"/>
<evidence type="ECO:0000256" key="2">
    <source>
        <dbReference type="ARBA" id="ARBA00011695"/>
    </source>
</evidence>
<evidence type="ECO:0000256" key="5">
    <source>
        <dbReference type="SAM" id="Coils"/>
    </source>
</evidence>
<dbReference type="Proteomes" id="UP000094565">
    <property type="component" value="Chromosome 1"/>
</dbReference>
<keyword evidence="7" id="KW-1185">Reference proteome</keyword>
<dbReference type="AlphaFoldDB" id="A0A1B2J7W5"/>
<dbReference type="InterPro" id="IPR016655">
    <property type="entry name" value="PFD3"/>
</dbReference>
<reference evidence="6 7" key="1">
    <citation type="submission" date="2016-02" db="EMBL/GenBank/DDBJ databases">
        <title>Comparative genomic and transcriptomic foundation for Pichia pastoris.</title>
        <authorList>
            <person name="Love K.R."/>
            <person name="Shah K.A."/>
            <person name="Whittaker C.A."/>
            <person name="Wu J."/>
            <person name="Bartlett M.C."/>
            <person name="Ma D."/>
            <person name="Leeson R.L."/>
            <person name="Priest M."/>
            <person name="Young S.K."/>
            <person name="Love J.C."/>
        </authorList>
    </citation>
    <scope>NUCLEOTIDE SEQUENCE [LARGE SCALE GENOMIC DNA]</scope>
    <source>
        <strain evidence="6 7">ATCC 28485</strain>
    </source>
</reference>
<dbReference type="GO" id="GO:0016272">
    <property type="term" value="C:prefoldin complex"/>
    <property type="evidence" value="ECO:0007669"/>
    <property type="project" value="UniProtKB-UniRule"/>
</dbReference>
<dbReference type="InterPro" id="IPR004127">
    <property type="entry name" value="Prefoldin_subunit_alpha"/>
</dbReference>
<dbReference type="PIRSF" id="PIRSF016396">
    <property type="entry name" value="Prefoldin_subunit_3"/>
    <property type="match status" value="1"/>
</dbReference>
<feature type="coiled-coil region" evidence="5">
    <location>
        <begin position="153"/>
        <end position="187"/>
    </location>
</feature>
<comment type="similarity">
    <text evidence="1 4">Belongs to the prefoldin subunit alpha family.</text>
</comment>
<dbReference type="GO" id="GO:0007017">
    <property type="term" value="P:microtubule-based process"/>
    <property type="evidence" value="ECO:0007669"/>
    <property type="project" value="TreeGrafter"/>
</dbReference>
<organism evidence="6 7">
    <name type="scientific">Komagataella pastoris</name>
    <name type="common">Yeast</name>
    <name type="synonym">Pichia pastoris</name>
    <dbReference type="NCBI Taxonomy" id="4922"/>
    <lineage>
        <taxon>Eukaryota</taxon>
        <taxon>Fungi</taxon>
        <taxon>Dikarya</taxon>
        <taxon>Ascomycota</taxon>
        <taxon>Saccharomycotina</taxon>
        <taxon>Pichiomycetes</taxon>
        <taxon>Pichiales</taxon>
        <taxon>Pichiaceae</taxon>
        <taxon>Komagataella</taxon>
    </lineage>
</organism>
<evidence type="ECO:0000256" key="1">
    <source>
        <dbReference type="ARBA" id="ARBA00010048"/>
    </source>
</evidence>
<dbReference type="FunFam" id="1.10.287.370:FF:000001">
    <property type="entry name" value="Prefoldin subunit 3"/>
    <property type="match status" value="1"/>
</dbReference>